<evidence type="ECO:0000313" key="2">
    <source>
        <dbReference type="EMBL" id="GJT05296.1"/>
    </source>
</evidence>
<keyword evidence="2" id="KW-0695">RNA-directed DNA polymerase</keyword>
<dbReference type="GO" id="GO:0003964">
    <property type="term" value="F:RNA-directed DNA polymerase activity"/>
    <property type="evidence" value="ECO:0007669"/>
    <property type="project" value="UniProtKB-KW"/>
</dbReference>
<dbReference type="PROSITE" id="PS50994">
    <property type="entry name" value="INTEGRASE"/>
    <property type="match status" value="1"/>
</dbReference>
<dbReference type="InterPro" id="IPR012337">
    <property type="entry name" value="RNaseH-like_sf"/>
</dbReference>
<protein>
    <submittedName>
        <fullName evidence="2">Reverse transcriptase domain-containing protein</fullName>
    </submittedName>
</protein>
<dbReference type="PANTHER" id="PTHR46148">
    <property type="entry name" value="CHROMO DOMAIN-CONTAINING PROTEIN"/>
    <property type="match status" value="1"/>
</dbReference>
<dbReference type="InterPro" id="IPR043502">
    <property type="entry name" value="DNA/RNA_pol_sf"/>
</dbReference>
<dbReference type="SUPFAM" id="SSF56672">
    <property type="entry name" value="DNA/RNA polymerases"/>
    <property type="match status" value="1"/>
</dbReference>
<dbReference type="EMBL" id="BQNB010012575">
    <property type="protein sequence ID" value="GJT05296.1"/>
    <property type="molecule type" value="Genomic_DNA"/>
</dbReference>
<feature type="domain" description="Integrase catalytic" evidence="1">
    <location>
        <begin position="212"/>
        <end position="387"/>
    </location>
</feature>
<sequence>MPPKRTSTSEAPAMTQVAIKKLVADSVTAALEVQTATMKLLEAFIGGLPRSIEGNVTASKPQTLEEAINIAQRLMDQITKHTPMQVSSDYKRKFDDRRTFNTNTNYRNNNNNYRNTNTNNHYNNHQPQQNLRQEVVKAYVATPAENNRSGSSVNAKREAECSLLKTGDTIYTVQNCQFSLDHKKLQHILHQKELNMRQRRWLELIADYDCEIRYHPRKANVVASLKLKGTNQTTLNQIINHDHRLTKSAHVIHTQETDSMETLTRLYIKEIVSRHGVPISIISDRDSHFTSRFWQSLQSALGTQLDMSTTYHPETNGQNEEPSKHLKTCFEPIGPFKILERIGPVAYKLELPVELSNVHNTFHVSNLKKCLSDESLVIPMKELRLDDKLNFVEEPVEIMD</sequence>
<dbReference type="SUPFAM" id="SSF53098">
    <property type="entry name" value="Ribonuclease H-like"/>
    <property type="match status" value="1"/>
</dbReference>
<dbReference type="PANTHER" id="PTHR46148:SF59">
    <property type="entry name" value="NUCLEOTIDYLTRANSFERASE, RIBONUCLEASE H"/>
    <property type="match status" value="1"/>
</dbReference>
<gene>
    <name evidence="2" type="ORF">Tco_0839758</name>
</gene>
<keyword evidence="2" id="KW-0548">Nucleotidyltransferase</keyword>
<comment type="caution">
    <text evidence="2">The sequence shown here is derived from an EMBL/GenBank/DDBJ whole genome shotgun (WGS) entry which is preliminary data.</text>
</comment>
<dbReference type="Proteomes" id="UP001151760">
    <property type="component" value="Unassembled WGS sequence"/>
</dbReference>
<keyword evidence="2" id="KW-0808">Transferase</keyword>
<organism evidence="2 3">
    <name type="scientific">Tanacetum coccineum</name>
    <dbReference type="NCBI Taxonomy" id="301880"/>
    <lineage>
        <taxon>Eukaryota</taxon>
        <taxon>Viridiplantae</taxon>
        <taxon>Streptophyta</taxon>
        <taxon>Embryophyta</taxon>
        <taxon>Tracheophyta</taxon>
        <taxon>Spermatophyta</taxon>
        <taxon>Magnoliopsida</taxon>
        <taxon>eudicotyledons</taxon>
        <taxon>Gunneridae</taxon>
        <taxon>Pentapetalae</taxon>
        <taxon>asterids</taxon>
        <taxon>campanulids</taxon>
        <taxon>Asterales</taxon>
        <taxon>Asteraceae</taxon>
        <taxon>Asteroideae</taxon>
        <taxon>Anthemideae</taxon>
        <taxon>Anthemidinae</taxon>
        <taxon>Tanacetum</taxon>
    </lineage>
</organism>
<reference evidence="2" key="2">
    <citation type="submission" date="2022-01" db="EMBL/GenBank/DDBJ databases">
        <authorList>
            <person name="Yamashiro T."/>
            <person name="Shiraishi A."/>
            <person name="Satake H."/>
            <person name="Nakayama K."/>
        </authorList>
    </citation>
    <scope>NUCLEOTIDE SEQUENCE</scope>
</reference>
<evidence type="ECO:0000259" key="1">
    <source>
        <dbReference type="PROSITE" id="PS50994"/>
    </source>
</evidence>
<dbReference type="Pfam" id="PF24626">
    <property type="entry name" value="SH3_Tf2-1"/>
    <property type="match status" value="1"/>
</dbReference>
<accession>A0ABQ5AW32</accession>
<dbReference type="InterPro" id="IPR001584">
    <property type="entry name" value="Integrase_cat-core"/>
</dbReference>
<proteinExistence type="predicted"/>
<reference evidence="2" key="1">
    <citation type="journal article" date="2022" name="Int. J. Mol. Sci.">
        <title>Draft Genome of Tanacetum Coccineum: Genomic Comparison of Closely Related Tanacetum-Family Plants.</title>
        <authorList>
            <person name="Yamashiro T."/>
            <person name="Shiraishi A."/>
            <person name="Nakayama K."/>
            <person name="Satake H."/>
        </authorList>
    </citation>
    <scope>NUCLEOTIDE SEQUENCE</scope>
</reference>
<evidence type="ECO:0000313" key="3">
    <source>
        <dbReference type="Proteomes" id="UP001151760"/>
    </source>
</evidence>
<dbReference type="Gene3D" id="3.30.420.10">
    <property type="entry name" value="Ribonuclease H-like superfamily/Ribonuclease H"/>
    <property type="match status" value="1"/>
</dbReference>
<keyword evidence="3" id="KW-1185">Reference proteome</keyword>
<dbReference type="InterPro" id="IPR036397">
    <property type="entry name" value="RNaseH_sf"/>
</dbReference>
<dbReference type="InterPro" id="IPR056924">
    <property type="entry name" value="SH3_Tf2-1"/>
</dbReference>
<name>A0ABQ5AW32_9ASTR</name>